<dbReference type="Gene3D" id="2.120.10.30">
    <property type="entry name" value="TolB, C-terminal domain"/>
    <property type="match status" value="1"/>
</dbReference>
<dbReference type="PANTHER" id="PTHR46388:SF2">
    <property type="entry name" value="NHL REPEAT-CONTAINING PROTEIN 2"/>
    <property type="match status" value="1"/>
</dbReference>
<dbReference type="SUPFAM" id="SSF101898">
    <property type="entry name" value="NHL repeat"/>
    <property type="match status" value="1"/>
</dbReference>
<dbReference type="PROSITE" id="PS51352">
    <property type="entry name" value="THIOREDOXIN_2"/>
    <property type="match status" value="1"/>
</dbReference>
<dbReference type="Pfam" id="PF13905">
    <property type="entry name" value="Thioredoxin_8"/>
    <property type="match status" value="1"/>
</dbReference>
<evidence type="ECO:0000313" key="5">
    <source>
        <dbReference type="Proteomes" id="UP000199019"/>
    </source>
</evidence>
<protein>
    <submittedName>
        <fullName evidence="4">Thiol-disulfide isomerase or thioredoxin</fullName>
    </submittedName>
</protein>
<dbReference type="CDD" id="cd14951">
    <property type="entry name" value="NHL-2_like"/>
    <property type="match status" value="1"/>
</dbReference>
<evidence type="ECO:0000256" key="2">
    <source>
        <dbReference type="SAM" id="MobiDB-lite"/>
    </source>
</evidence>
<dbReference type="InterPro" id="IPR013766">
    <property type="entry name" value="Thioredoxin_domain"/>
</dbReference>
<dbReference type="InterPro" id="IPR001258">
    <property type="entry name" value="NHL_repeat"/>
</dbReference>
<name>A0A1H9XRB5_9MICO</name>
<evidence type="ECO:0000313" key="4">
    <source>
        <dbReference type="EMBL" id="SES48579.1"/>
    </source>
</evidence>
<dbReference type="Gene3D" id="3.40.30.10">
    <property type="entry name" value="Glutaredoxin"/>
    <property type="match status" value="1"/>
</dbReference>
<keyword evidence="5" id="KW-1185">Reference proteome</keyword>
<feature type="compositionally biased region" description="Gly residues" evidence="2">
    <location>
        <begin position="10"/>
        <end position="20"/>
    </location>
</feature>
<proteinExistence type="predicted"/>
<dbReference type="InterPro" id="IPR045302">
    <property type="entry name" value="NHL2_NHL_rpt_dom"/>
</dbReference>
<evidence type="ECO:0000256" key="1">
    <source>
        <dbReference type="ARBA" id="ARBA00022737"/>
    </source>
</evidence>
<feature type="region of interest" description="Disordered" evidence="2">
    <location>
        <begin position="1"/>
        <end position="22"/>
    </location>
</feature>
<gene>
    <name evidence="4" type="ORF">SAMN05216199_0162</name>
</gene>
<dbReference type="Proteomes" id="UP000199019">
    <property type="component" value="Unassembled WGS sequence"/>
</dbReference>
<dbReference type="STRING" id="587636.SAMN05216199_0162"/>
<sequence>MERRALDGTAPGGKSSGPGRVGTLVTASLRSVSRLRAPELTGRGWLNTGDKDISLEELRGRIVVLDFWTFCCVNCLHVLDELRPLEEKYADSLVLIGVHSPKFEHEADPDALAAAVERYAVHHPVLDDPELATWQAYTARAWPTLVVIDPEGYIVASMSGEGHAHGLSVLIEELIAEHTAKGTLRQGDTPYAAPPAPVTALRFPGKAATLPDGSFLVSDTTHHEVVQLEADLVTERARFGGPGVLNEPQGVLVLPVETASRVGYDVVVADSVNHQVKGLRLADGSFTVLAGTGRQLRERSGSGPALKQDLSTPWDVAWFIDRVVVAMAGTHQLWALHLGADPADNTVAVLGGTSNEGLRDGAADEAWFAQPSGLATSADGSRLWVADSETSALRSLDLTDDGFVVETHVGQGLFDFGHRDGAADHALMQHPLGVTVLPDGSVAVSDTYNGAIRRFDAVAREVSTLATGLREPSDAVVETDGEGTRLVVVESAAHQLVRIPLPEKAQRVDGLARQTQRPRQEVAPGAVHLRVNFTPPTGQKLDYRWGDPTRLVVSATPAALLTEGEGSAEGLTRELVLDPSVGDGVLHVSVQAAACDGDPDTGEVPEHAACHLYQQDWGIPVVLVEGAPAEVSLDLRGV</sequence>
<dbReference type="Pfam" id="PF01436">
    <property type="entry name" value="NHL"/>
    <property type="match status" value="1"/>
</dbReference>
<dbReference type="SUPFAM" id="SSF52833">
    <property type="entry name" value="Thioredoxin-like"/>
    <property type="match status" value="1"/>
</dbReference>
<dbReference type="InterPro" id="IPR011042">
    <property type="entry name" value="6-blade_b-propeller_TolB-like"/>
</dbReference>
<accession>A0A1H9XRB5</accession>
<organism evidence="4 5">
    <name type="scientific">Pedococcus cremeus</name>
    <dbReference type="NCBI Taxonomy" id="587636"/>
    <lineage>
        <taxon>Bacteria</taxon>
        <taxon>Bacillati</taxon>
        <taxon>Actinomycetota</taxon>
        <taxon>Actinomycetes</taxon>
        <taxon>Micrococcales</taxon>
        <taxon>Intrasporangiaceae</taxon>
        <taxon>Pedococcus</taxon>
    </lineage>
</organism>
<reference evidence="5" key="1">
    <citation type="submission" date="2016-10" db="EMBL/GenBank/DDBJ databases">
        <authorList>
            <person name="Varghese N."/>
            <person name="Submissions S."/>
        </authorList>
    </citation>
    <scope>NUCLEOTIDE SEQUENCE [LARGE SCALE GENOMIC DNA]</scope>
    <source>
        <strain evidence="5">CGMCC 1.6963</strain>
    </source>
</reference>
<dbReference type="AlphaFoldDB" id="A0A1H9XRB5"/>
<dbReference type="InterPro" id="IPR012336">
    <property type="entry name" value="Thioredoxin-like_fold"/>
</dbReference>
<dbReference type="EMBL" id="FOHB01000010">
    <property type="protein sequence ID" value="SES48579.1"/>
    <property type="molecule type" value="Genomic_DNA"/>
</dbReference>
<dbReference type="GO" id="GO:0016853">
    <property type="term" value="F:isomerase activity"/>
    <property type="evidence" value="ECO:0007669"/>
    <property type="project" value="UniProtKB-KW"/>
</dbReference>
<evidence type="ECO:0000259" key="3">
    <source>
        <dbReference type="PROSITE" id="PS51352"/>
    </source>
</evidence>
<feature type="domain" description="Thioredoxin" evidence="3">
    <location>
        <begin position="31"/>
        <end position="176"/>
    </location>
</feature>
<keyword evidence="1" id="KW-0677">Repeat</keyword>
<dbReference type="PANTHER" id="PTHR46388">
    <property type="entry name" value="NHL REPEAT-CONTAINING PROTEIN 2"/>
    <property type="match status" value="1"/>
</dbReference>
<dbReference type="InterPro" id="IPR036249">
    <property type="entry name" value="Thioredoxin-like_sf"/>
</dbReference>
<keyword evidence="4" id="KW-0413">Isomerase</keyword>